<proteinExistence type="predicted"/>
<dbReference type="AlphaFoldDB" id="A0A179BB35"/>
<feature type="signal peptide" evidence="1">
    <location>
        <begin position="1"/>
        <end position="22"/>
    </location>
</feature>
<comment type="caution">
    <text evidence="2">The sequence shown here is derived from an EMBL/GenBank/DDBJ whole genome shotgun (WGS) entry which is preliminary data.</text>
</comment>
<reference evidence="2" key="1">
    <citation type="submission" date="2016-04" db="EMBL/GenBank/DDBJ databases">
        <title>Fast-growing isolate from the root nodules of Vavilovia formosa.</title>
        <authorList>
            <person name="Kimeklis A."/>
            <person name="Safronova V."/>
            <person name="Belimov A."/>
            <person name="Andronov E."/>
        </authorList>
    </citation>
    <scope>NUCLEOTIDE SEQUENCE [LARGE SCALE GENOMIC DNA]</scope>
    <source>
        <strain evidence="2">Vaf-46</strain>
    </source>
</reference>
<sequence length="71" mass="7753">MLRINLLAAISIAMISANPASAAPCRNAAGHAVKCPAKTVQQRSIDQNRKLPRAKVRTHVTDTTGRVNYKW</sequence>
<organism evidence="2">
    <name type="scientific">Rhizobium leguminosarum</name>
    <dbReference type="NCBI Taxonomy" id="384"/>
    <lineage>
        <taxon>Bacteria</taxon>
        <taxon>Pseudomonadati</taxon>
        <taxon>Pseudomonadota</taxon>
        <taxon>Alphaproteobacteria</taxon>
        <taxon>Hyphomicrobiales</taxon>
        <taxon>Rhizobiaceae</taxon>
        <taxon>Rhizobium/Agrobacterium group</taxon>
        <taxon>Rhizobium</taxon>
    </lineage>
</organism>
<keyword evidence="1" id="KW-0732">Signal</keyword>
<name>A0A179BB35_RHILE</name>
<evidence type="ECO:0000256" key="1">
    <source>
        <dbReference type="SAM" id="SignalP"/>
    </source>
</evidence>
<evidence type="ECO:0000313" key="2">
    <source>
        <dbReference type="EMBL" id="OAP88513.1"/>
    </source>
</evidence>
<gene>
    <name evidence="2" type="ORF">A4U53_34885</name>
</gene>
<protein>
    <submittedName>
        <fullName evidence="2">Uncharacterized protein</fullName>
    </submittedName>
</protein>
<accession>A0A179BB35</accession>
<dbReference type="EMBL" id="LWBS01000455">
    <property type="protein sequence ID" value="OAP88513.1"/>
    <property type="molecule type" value="Genomic_DNA"/>
</dbReference>
<feature type="chain" id="PRO_5008099120" evidence="1">
    <location>
        <begin position="23"/>
        <end position="71"/>
    </location>
</feature>